<dbReference type="GeneID" id="117234697"/>
<dbReference type="KEGG" id="bvk:117234697"/>
<dbReference type="Proteomes" id="UP000504631">
    <property type="component" value="Unplaced"/>
</dbReference>
<proteinExistence type="predicted"/>
<accession>A0A6J3KFX9</accession>
<name>A0A6J3KFX9_9HYME</name>
<sequence length="124" mass="14578">MDKNICCKKILWDSQTEKAAVLKLDIYIKKHEQKFGKILFQKMLSRKQLKLLRLMHKLMRAIEKAEIDKQQAFQLLKASNDAIKTTISTFQDSMKRYKESVKTEFAKLDCLSTNRLLSINCTYT</sequence>
<evidence type="ECO:0000313" key="2">
    <source>
        <dbReference type="RefSeq" id="XP_033352068.1"/>
    </source>
</evidence>
<dbReference type="RefSeq" id="XP_033352068.1">
    <property type="nucleotide sequence ID" value="XM_033496177.1"/>
</dbReference>
<keyword evidence="1" id="KW-1185">Reference proteome</keyword>
<protein>
    <submittedName>
        <fullName evidence="2">Uncharacterized protein LOC117234697</fullName>
    </submittedName>
</protein>
<gene>
    <name evidence="2" type="primary">LOC117234697</name>
</gene>
<reference evidence="2" key="1">
    <citation type="submission" date="2025-08" db="UniProtKB">
        <authorList>
            <consortium name="RefSeq"/>
        </authorList>
    </citation>
    <scope>IDENTIFICATION</scope>
    <source>
        <tissue evidence="2">Muscle</tissue>
    </source>
</reference>
<organism evidence="1 2">
    <name type="scientific">Bombus vosnesenskii</name>
    <dbReference type="NCBI Taxonomy" id="207650"/>
    <lineage>
        <taxon>Eukaryota</taxon>
        <taxon>Metazoa</taxon>
        <taxon>Ecdysozoa</taxon>
        <taxon>Arthropoda</taxon>
        <taxon>Hexapoda</taxon>
        <taxon>Insecta</taxon>
        <taxon>Pterygota</taxon>
        <taxon>Neoptera</taxon>
        <taxon>Endopterygota</taxon>
        <taxon>Hymenoptera</taxon>
        <taxon>Apocrita</taxon>
        <taxon>Aculeata</taxon>
        <taxon>Apoidea</taxon>
        <taxon>Anthophila</taxon>
        <taxon>Apidae</taxon>
        <taxon>Bombus</taxon>
        <taxon>Pyrobombus</taxon>
    </lineage>
</organism>
<dbReference type="AlphaFoldDB" id="A0A6J3KFX9"/>
<evidence type="ECO:0000313" key="1">
    <source>
        <dbReference type="Proteomes" id="UP000504631"/>
    </source>
</evidence>